<accession>A0A398CEM8</accession>
<keyword evidence="1" id="KW-1133">Transmembrane helix</keyword>
<evidence type="ECO:0000313" key="3">
    <source>
        <dbReference type="Proteomes" id="UP000266302"/>
    </source>
</evidence>
<name>A0A398CEM8_9BURK</name>
<evidence type="ECO:0000256" key="1">
    <source>
        <dbReference type="SAM" id="Phobius"/>
    </source>
</evidence>
<dbReference type="OrthoDB" id="7864109at2"/>
<keyword evidence="1" id="KW-0812">Transmembrane</keyword>
<dbReference type="AlphaFoldDB" id="A0A398CEM8"/>
<keyword evidence="3" id="KW-1185">Reference proteome</keyword>
<dbReference type="InterPro" id="IPR012902">
    <property type="entry name" value="N_methyl_site"/>
</dbReference>
<dbReference type="EMBL" id="QXJC01000003">
    <property type="protein sequence ID" value="RID98630.1"/>
    <property type="molecule type" value="Genomic_DNA"/>
</dbReference>
<feature type="transmembrane region" description="Helical" evidence="1">
    <location>
        <begin position="21"/>
        <end position="44"/>
    </location>
</feature>
<dbReference type="Proteomes" id="UP000266302">
    <property type="component" value="Unassembled WGS sequence"/>
</dbReference>
<dbReference type="NCBIfam" id="TIGR02532">
    <property type="entry name" value="IV_pilin_GFxxxE"/>
    <property type="match status" value="1"/>
</dbReference>
<proteinExistence type="predicted"/>
<protein>
    <submittedName>
        <fullName evidence="2">Type II secretion system protein</fullName>
    </submittedName>
</protein>
<gene>
    <name evidence="2" type="ORF">D3F03_10505</name>
</gene>
<dbReference type="RefSeq" id="WP_119109295.1">
    <property type="nucleotide sequence ID" value="NZ_QXJC01000003.1"/>
</dbReference>
<comment type="caution">
    <text evidence="2">The sequence shown here is derived from an EMBL/GenBank/DDBJ whole genome shotgun (WGS) entry which is preliminary data.</text>
</comment>
<reference evidence="2 3" key="1">
    <citation type="submission" date="2018-09" db="EMBL/GenBank/DDBJ databases">
        <title>Draft genome of Simplicispira sp. NY-02.</title>
        <authorList>
            <person name="Im W.T."/>
        </authorList>
    </citation>
    <scope>NUCLEOTIDE SEQUENCE [LARGE SCALE GENOMIC DNA]</scope>
    <source>
        <strain evidence="2 3">NY-02</strain>
    </source>
</reference>
<evidence type="ECO:0000313" key="2">
    <source>
        <dbReference type="EMBL" id="RID98630.1"/>
    </source>
</evidence>
<dbReference type="Pfam" id="PF07963">
    <property type="entry name" value="N_methyl"/>
    <property type="match status" value="1"/>
</dbReference>
<sequence length="146" mass="15820">MTRWHCVRRVSPPLPPRPSRLQGFTLLEVLVALAILGMSLGLLYRASGSGARNVADLEAYQRAVIVGQSLLDLRSTVPAAGWNDAGTDGDYAWRVSSAPFSTGLSGPNVPPLHAVEIVVGWGEPRRELVLHTLRPERKPPEPGRTP</sequence>
<keyword evidence="1" id="KW-0472">Membrane</keyword>
<organism evidence="2 3">
    <name type="scientific">Simplicispira hankyongi</name>
    <dbReference type="NCBI Taxonomy" id="2315688"/>
    <lineage>
        <taxon>Bacteria</taxon>
        <taxon>Pseudomonadati</taxon>
        <taxon>Pseudomonadota</taxon>
        <taxon>Betaproteobacteria</taxon>
        <taxon>Burkholderiales</taxon>
        <taxon>Comamonadaceae</taxon>
        <taxon>Simplicispira</taxon>
    </lineage>
</organism>